<evidence type="ECO:0000256" key="1">
    <source>
        <dbReference type="ARBA" id="ARBA00004418"/>
    </source>
</evidence>
<dbReference type="Proteomes" id="UP000018217">
    <property type="component" value="Unassembled WGS sequence"/>
</dbReference>
<feature type="chain" id="PRO_5004743368" description="Thiamine-binding periplasmic protein" evidence="7">
    <location>
        <begin position="36"/>
        <end position="345"/>
    </location>
</feature>
<dbReference type="Pfam" id="PF01547">
    <property type="entry name" value="SBP_bac_1"/>
    <property type="match status" value="1"/>
</dbReference>
<dbReference type="SUPFAM" id="SSF53850">
    <property type="entry name" value="Periplasmic binding protein-like II"/>
    <property type="match status" value="1"/>
</dbReference>
<evidence type="ECO:0000256" key="2">
    <source>
        <dbReference type="ARBA" id="ARBA00008520"/>
    </source>
</evidence>
<evidence type="ECO:0000313" key="8">
    <source>
        <dbReference type="EMBL" id="CCG88314.1"/>
    </source>
</evidence>
<dbReference type="CDD" id="cd13545">
    <property type="entry name" value="PBP2_TbpA"/>
    <property type="match status" value="1"/>
</dbReference>
<dbReference type="GO" id="GO:0030975">
    <property type="term" value="F:thiamine binding"/>
    <property type="evidence" value="ECO:0007669"/>
    <property type="project" value="InterPro"/>
</dbReference>
<name>V5ZBJ5_9GAMM</name>
<dbReference type="InterPro" id="IPR006059">
    <property type="entry name" value="SBP"/>
</dbReference>
<dbReference type="GO" id="GO:0015888">
    <property type="term" value="P:thiamine transport"/>
    <property type="evidence" value="ECO:0007669"/>
    <property type="project" value="InterPro"/>
</dbReference>
<dbReference type="InterPro" id="IPR005967">
    <property type="entry name" value="ThiB"/>
</dbReference>
<comment type="subcellular location">
    <subcellularLocation>
        <location evidence="1">Periplasm</location>
    </subcellularLocation>
</comment>
<dbReference type="InterPro" id="IPR005948">
    <property type="entry name" value="ThiB-like"/>
</dbReference>
<dbReference type="AlphaFoldDB" id="V5ZBJ5"/>
<accession>V5ZBJ5</accession>
<reference evidence="8 9" key="1">
    <citation type="journal article" date="2013" name="Syst. Appl. Microbiol.">
        <title>Phylogenetic position and virulence apparatus of the pear flower necrosis pathogen Erwinia piriflorinigrans CFBP 5888T as assessed by comparative genomics.</title>
        <authorList>
            <person name="Smits T.H."/>
            <person name="Rezzonico F."/>
            <person name="Lopez M.M."/>
            <person name="Blom J."/>
            <person name="Goesmann A."/>
            <person name="Frey J.E."/>
            <person name="Duffy B."/>
        </authorList>
    </citation>
    <scope>NUCLEOTIDE SEQUENCE [LARGE SCALE GENOMIC DNA]</scope>
    <source>
        <strain evidence="9">CFBP5888</strain>
    </source>
</reference>
<organism evidence="8 9">
    <name type="scientific">Erwinia piriflorinigrans CFBP 5888</name>
    <dbReference type="NCBI Taxonomy" id="1161919"/>
    <lineage>
        <taxon>Bacteria</taxon>
        <taxon>Pseudomonadati</taxon>
        <taxon>Pseudomonadota</taxon>
        <taxon>Gammaproteobacteria</taxon>
        <taxon>Enterobacterales</taxon>
        <taxon>Erwiniaceae</taxon>
        <taxon>Erwinia</taxon>
    </lineage>
</organism>
<gene>
    <name evidence="8" type="primary">thiB</name>
    <name evidence="8" type="ORF">EPIR_2951</name>
</gene>
<dbReference type="PANTHER" id="PTHR30006">
    <property type="entry name" value="THIAMINE-BINDING PERIPLASMIC PROTEIN-RELATED"/>
    <property type="match status" value="1"/>
</dbReference>
<dbReference type="NCBIfam" id="TIGR01254">
    <property type="entry name" value="sfuA"/>
    <property type="match status" value="1"/>
</dbReference>
<keyword evidence="5 7" id="KW-0732">Signal</keyword>
<protein>
    <recommendedName>
        <fullName evidence="3">Thiamine-binding periplasmic protein</fullName>
    </recommendedName>
</protein>
<evidence type="ECO:0000256" key="6">
    <source>
        <dbReference type="ARBA" id="ARBA00022764"/>
    </source>
</evidence>
<dbReference type="EMBL" id="CAHS01000017">
    <property type="protein sequence ID" value="CCG88314.1"/>
    <property type="molecule type" value="Genomic_DNA"/>
</dbReference>
<keyword evidence="4" id="KW-0813">Transport</keyword>
<dbReference type="GO" id="GO:0030288">
    <property type="term" value="C:outer membrane-bounded periplasmic space"/>
    <property type="evidence" value="ECO:0007669"/>
    <property type="project" value="InterPro"/>
</dbReference>
<dbReference type="Gene3D" id="3.40.190.10">
    <property type="entry name" value="Periplasmic binding protein-like II"/>
    <property type="match status" value="2"/>
</dbReference>
<dbReference type="STRING" id="1161919.EPIR_2951"/>
<proteinExistence type="inferred from homology"/>
<comment type="similarity">
    <text evidence="2">Belongs to the bacterial solute-binding protein 1 family.</text>
</comment>
<evidence type="ECO:0000256" key="3">
    <source>
        <dbReference type="ARBA" id="ARBA00019815"/>
    </source>
</evidence>
<dbReference type="GO" id="GO:0030976">
    <property type="term" value="F:thiamine pyrophosphate binding"/>
    <property type="evidence" value="ECO:0007669"/>
    <property type="project" value="TreeGrafter"/>
</dbReference>
<evidence type="ECO:0000256" key="4">
    <source>
        <dbReference type="ARBA" id="ARBA00022448"/>
    </source>
</evidence>
<keyword evidence="9" id="KW-1185">Reference proteome</keyword>
<dbReference type="PANTHER" id="PTHR30006:SF3">
    <property type="entry name" value="THIAMINE-BINDING PERIPLASMIC PROTEIN"/>
    <property type="match status" value="1"/>
</dbReference>
<comment type="caution">
    <text evidence="8">The sequence shown here is derived from an EMBL/GenBank/DDBJ whole genome shotgun (WGS) entry which is preliminary data.</text>
</comment>
<dbReference type="NCBIfam" id="TIGR01276">
    <property type="entry name" value="thiB"/>
    <property type="match status" value="1"/>
</dbReference>
<sequence length="345" mass="38546">MSTHSDPLRISHFKERKVLKKWLPLLALFSLPGLAAQDTLTVYTYDSFAADWGPGPAVKKAFEAHCNCELKFVALEDGVSLLNRLRMEGKNSKADVVLGLDNNLLDAAEKTGLFAASNVDTAASTVPGGWHNSTFVPYDYGWFAFVYDKTKLPNPPKSLKELVESDRPLKVIYEDPRTSTPGLGLLLWMQKVFGANSPQAWQQLSKKTVTVTKGWSEAYGLFLKGESDMVLSYSSSPAYHLIEEKKDRYAAADFSEGHYLQVEVAGRLKASKRPQLAQQFMQFILTQPFQQHMATGNWMYPAIKTPLPDGFATLTVPQTTLQYSPAEVASQRSQWIGEWQRAVSR</sequence>
<keyword evidence="6" id="KW-0574">Periplasm</keyword>
<evidence type="ECO:0000256" key="7">
    <source>
        <dbReference type="SAM" id="SignalP"/>
    </source>
</evidence>
<feature type="signal peptide" evidence="7">
    <location>
        <begin position="1"/>
        <end position="35"/>
    </location>
</feature>
<evidence type="ECO:0000313" key="9">
    <source>
        <dbReference type="Proteomes" id="UP000018217"/>
    </source>
</evidence>
<evidence type="ECO:0000256" key="5">
    <source>
        <dbReference type="ARBA" id="ARBA00022729"/>
    </source>
</evidence>